<name>A0A9J5W6M8_SOLCO</name>
<protein>
    <submittedName>
        <fullName evidence="1">Uncharacterized protein</fullName>
    </submittedName>
</protein>
<dbReference type="Proteomes" id="UP000824120">
    <property type="component" value="Chromosome 12"/>
</dbReference>
<dbReference type="AlphaFoldDB" id="A0A9J5W6M8"/>
<gene>
    <name evidence="1" type="ORF">H5410_060468</name>
</gene>
<dbReference type="EMBL" id="JACXVP010000012">
    <property type="protein sequence ID" value="KAG5570702.1"/>
    <property type="molecule type" value="Genomic_DNA"/>
</dbReference>
<reference evidence="1 2" key="1">
    <citation type="submission" date="2020-09" db="EMBL/GenBank/DDBJ databases">
        <title>De no assembly of potato wild relative species, Solanum commersonii.</title>
        <authorList>
            <person name="Cho K."/>
        </authorList>
    </citation>
    <scope>NUCLEOTIDE SEQUENCE [LARGE SCALE GENOMIC DNA]</scope>
    <source>
        <strain evidence="1">LZ3.2</strain>
        <tissue evidence="1">Leaf</tissue>
    </source>
</reference>
<organism evidence="1 2">
    <name type="scientific">Solanum commersonii</name>
    <name type="common">Commerson's wild potato</name>
    <name type="synonym">Commerson's nightshade</name>
    <dbReference type="NCBI Taxonomy" id="4109"/>
    <lineage>
        <taxon>Eukaryota</taxon>
        <taxon>Viridiplantae</taxon>
        <taxon>Streptophyta</taxon>
        <taxon>Embryophyta</taxon>
        <taxon>Tracheophyta</taxon>
        <taxon>Spermatophyta</taxon>
        <taxon>Magnoliopsida</taxon>
        <taxon>eudicotyledons</taxon>
        <taxon>Gunneridae</taxon>
        <taxon>Pentapetalae</taxon>
        <taxon>asterids</taxon>
        <taxon>lamiids</taxon>
        <taxon>Solanales</taxon>
        <taxon>Solanaceae</taxon>
        <taxon>Solanoideae</taxon>
        <taxon>Solaneae</taxon>
        <taxon>Solanum</taxon>
    </lineage>
</organism>
<accession>A0A9J5W6M8</accession>
<proteinExistence type="predicted"/>
<keyword evidence="2" id="KW-1185">Reference proteome</keyword>
<comment type="caution">
    <text evidence="1">The sequence shown here is derived from an EMBL/GenBank/DDBJ whole genome shotgun (WGS) entry which is preliminary data.</text>
</comment>
<dbReference type="OrthoDB" id="1808172at2759"/>
<evidence type="ECO:0000313" key="2">
    <source>
        <dbReference type="Proteomes" id="UP000824120"/>
    </source>
</evidence>
<evidence type="ECO:0000313" key="1">
    <source>
        <dbReference type="EMBL" id="KAG5570702.1"/>
    </source>
</evidence>
<sequence>MHMYLDSVSYTTPAYKYKMHYERILSVIGSGVMAPEEWGMSPFKERDYIEISIHWIMKWFVEVNNTPEGFAYLQRTFYTKFWNKLIQKDLEGKIHGQEIIDLINTTMDKYHNTERSKPQVDDLSPFKQIARKIQMKKGLISKSEVIAIYKEEVKRDLMKNLNIDIRDYISMASASHTNIDEELCMAREA</sequence>